<dbReference type="InterPro" id="IPR050846">
    <property type="entry name" value="TLCD"/>
</dbReference>
<feature type="transmembrane region" description="Helical" evidence="6">
    <location>
        <begin position="65"/>
        <end position="86"/>
    </location>
</feature>
<feature type="transmembrane region" description="Helical" evidence="6">
    <location>
        <begin position="107"/>
        <end position="126"/>
    </location>
</feature>
<sequence length="313" mass="34325">MPCDWQLIALIGERHAGTPKNVVLASLGTFEFHAKAAFATVMLTEALVITWISMCATMLYTDPRLWIVVTSSLAFAIVRVVVVPLASAKVKAFPTLSTFGQLLFSNTLVSMLHSALSSLLAISALLTSHSLNGDYVSTVTRGEFLATSVSTGYFAYDLWDYVLNGLYVKSPGIVVHHVVVLICYISALTKTVGVPLLSLALVCELQSVFMHARKLLVMSNFSVRLSPLLQWVWRAQWVSFTVARFIPHVAVAVLTYQAKHLFVQQIHFAMAFGGIIFINLLNVQLLFDVRKACRKDSAPPKAPPSSVSVLKTP</sequence>
<dbReference type="SMART" id="SM00724">
    <property type="entry name" value="TLC"/>
    <property type="match status" value="1"/>
</dbReference>
<evidence type="ECO:0000256" key="1">
    <source>
        <dbReference type="ARBA" id="ARBA00004141"/>
    </source>
</evidence>
<dbReference type="OrthoDB" id="10266980at2759"/>
<evidence type="ECO:0000256" key="2">
    <source>
        <dbReference type="ARBA" id="ARBA00022692"/>
    </source>
</evidence>
<dbReference type="PANTHER" id="PTHR13439">
    <property type="entry name" value="CT120 PROTEIN"/>
    <property type="match status" value="1"/>
</dbReference>
<proteinExistence type="predicted"/>
<protein>
    <recommendedName>
        <fullName evidence="7">TLC domain-containing protein</fullName>
    </recommendedName>
</protein>
<dbReference type="Pfam" id="PF03798">
    <property type="entry name" value="TRAM_LAG1_CLN8"/>
    <property type="match status" value="1"/>
</dbReference>
<evidence type="ECO:0000313" key="9">
    <source>
        <dbReference type="Proteomes" id="UP000028582"/>
    </source>
</evidence>
<dbReference type="Proteomes" id="UP000028582">
    <property type="component" value="Unassembled WGS sequence"/>
</dbReference>
<dbReference type="GO" id="GO:0007009">
    <property type="term" value="P:plasma membrane organization"/>
    <property type="evidence" value="ECO:0007669"/>
    <property type="project" value="TreeGrafter"/>
</dbReference>
<evidence type="ECO:0000256" key="3">
    <source>
        <dbReference type="ARBA" id="ARBA00022989"/>
    </source>
</evidence>
<dbReference type="PROSITE" id="PS50922">
    <property type="entry name" value="TLC"/>
    <property type="match status" value="1"/>
</dbReference>
<keyword evidence="3 6" id="KW-1133">Transmembrane helix</keyword>
<dbReference type="GO" id="GO:0005886">
    <property type="term" value="C:plasma membrane"/>
    <property type="evidence" value="ECO:0007669"/>
    <property type="project" value="TreeGrafter"/>
</dbReference>
<feature type="transmembrane region" description="Helical" evidence="6">
    <location>
        <begin position="268"/>
        <end position="287"/>
    </location>
</feature>
<feature type="transmembrane region" description="Helical" evidence="6">
    <location>
        <begin position="36"/>
        <end position="59"/>
    </location>
</feature>
<dbReference type="GO" id="GO:0097035">
    <property type="term" value="P:regulation of membrane lipid distribution"/>
    <property type="evidence" value="ECO:0007669"/>
    <property type="project" value="TreeGrafter"/>
</dbReference>
<gene>
    <name evidence="8" type="ORF">F444_14446</name>
</gene>
<name>A0A080ZQ80_PHYNI</name>
<evidence type="ECO:0000259" key="7">
    <source>
        <dbReference type="PROSITE" id="PS50922"/>
    </source>
</evidence>
<accession>A0A080ZQ80</accession>
<reference evidence="8 9" key="1">
    <citation type="submission" date="2013-11" db="EMBL/GenBank/DDBJ databases">
        <title>The Genome Sequence of Phytophthora parasitica P1976.</title>
        <authorList>
            <consortium name="The Broad Institute Genomics Platform"/>
            <person name="Russ C."/>
            <person name="Tyler B."/>
            <person name="Panabieres F."/>
            <person name="Shan W."/>
            <person name="Tripathy S."/>
            <person name="Grunwald N."/>
            <person name="Machado M."/>
            <person name="Johnson C.S."/>
            <person name="Walker B."/>
            <person name="Young S."/>
            <person name="Zeng Q."/>
            <person name="Gargeya S."/>
            <person name="Fitzgerald M."/>
            <person name="Haas B."/>
            <person name="Abouelleil A."/>
            <person name="Allen A.W."/>
            <person name="Alvarado L."/>
            <person name="Arachchi H.M."/>
            <person name="Berlin A.M."/>
            <person name="Chapman S.B."/>
            <person name="Gainer-Dewar J."/>
            <person name="Goldberg J."/>
            <person name="Griggs A."/>
            <person name="Gujja S."/>
            <person name="Hansen M."/>
            <person name="Howarth C."/>
            <person name="Imamovic A."/>
            <person name="Ireland A."/>
            <person name="Larimer J."/>
            <person name="McCowan C."/>
            <person name="Murphy C."/>
            <person name="Pearson M."/>
            <person name="Poon T.W."/>
            <person name="Priest M."/>
            <person name="Roberts A."/>
            <person name="Saif S."/>
            <person name="Shea T."/>
            <person name="Sisk P."/>
            <person name="Sykes S."/>
            <person name="Wortman J."/>
            <person name="Nusbaum C."/>
            <person name="Birren B."/>
        </authorList>
    </citation>
    <scope>NUCLEOTIDE SEQUENCE [LARGE SCALE GENOMIC DNA]</scope>
    <source>
        <strain evidence="8 9">P1976</strain>
    </source>
</reference>
<dbReference type="PANTHER" id="PTHR13439:SF4">
    <property type="entry name" value="TLC DOMAIN-CONTAINING PROTEIN"/>
    <property type="match status" value="1"/>
</dbReference>
<dbReference type="GO" id="GO:0071709">
    <property type="term" value="P:membrane assembly"/>
    <property type="evidence" value="ECO:0007669"/>
    <property type="project" value="TreeGrafter"/>
</dbReference>
<organism evidence="8 9">
    <name type="scientific">Phytophthora nicotianae P1976</name>
    <dbReference type="NCBI Taxonomy" id="1317066"/>
    <lineage>
        <taxon>Eukaryota</taxon>
        <taxon>Sar</taxon>
        <taxon>Stramenopiles</taxon>
        <taxon>Oomycota</taxon>
        <taxon>Peronosporomycetes</taxon>
        <taxon>Peronosporales</taxon>
        <taxon>Peronosporaceae</taxon>
        <taxon>Phytophthora</taxon>
    </lineage>
</organism>
<dbReference type="GO" id="GO:0055091">
    <property type="term" value="P:phospholipid homeostasis"/>
    <property type="evidence" value="ECO:0007669"/>
    <property type="project" value="TreeGrafter"/>
</dbReference>
<evidence type="ECO:0000313" key="8">
    <source>
        <dbReference type="EMBL" id="ETO68791.1"/>
    </source>
</evidence>
<keyword evidence="4 5" id="KW-0472">Membrane</keyword>
<evidence type="ECO:0000256" key="4">
    <source>
        <dbReference type="ARBA" id="ARBA00023136"/>
    </source>
</evidence>
<comment type="subcellular location">
    <subcellularLocation>
        <location evidence="1">Membrane</location>
        <topology evidence="1">Multi-pass membrane protein</topology>
    </subcellularLocation>
</comment>
<dbReference type="EMBL" id="ANJA01002612">
    <property type="protein sequence ID" value="ETO68791.1"/>
    <property type="molecule type" value="Genomic_DNA"/>
</dbReference>
<dbReference type="InterPro" id="IPR006634">
    <property type="entry name" value="TLC-dom"/>
</dbReference>
<comment type="caution">
    <text evidence="8">The sequence shown here is derived from an EMBL/GenBank/DDBJ whole genome shotgun (WGS) entry which is preliminary data.</text>
</comment>
<feature type="domain" description="TLC" evidence="7">
    <location>
        <begin position="99"/>
        <end position="290"/>
    </location>
</feature>
<keyword evidence="2 5" id="KW-0812">Transmembrane</keyword>
<dbReference type="AlphaFoldDB" id="A0A080ZQ80"/>
<evidence type="ECO:0000256" key="6">
    <source>
        <dbReference type="SAM" id="Phobius"/>
    </source>
</evidence>
<evidence type="ECO:0000256" key="5">
    <source>
        <dbReference type="PROSITE-ProRule" id="PRU00205"/>
    </source>
</evidence>